<dbReference type="EMBL" id="JBHZOL010000113">
    <property type="protein sequence ID" value="MFE4108528.1"/>
    <property type="molecule type" value="Genomic_DNA"/>
</dbReference>
<evidence type="ECO:0000313" key="1">
    <source>
        <dbReference type="EMBL" id="MFE4108528.1"/>
    </source>
</evidence>
<name>A0ABW6IJX8_9CYAN</name>
<accession>A0ABW6IJX8</accession>
<keyword evidence="2" id="KW-1185">Reference proteome</keyword>
<comment type="caution">
    <text evidence="1">The sequence shown here is derived from an EMBL/GenBank/DDBJ whole genome shotgun (WGS) entry which is preliminary data.</text>
</comment>
<dbReference type="RefSeq" id="WP_377968158.1">
    <property type="nucleotide sequence ID" value="NZ_JBHZOL010000113.1"/>
</dbReference>
<organism evidence="1 2">
    <name type="scientific">Almyronema epifaneia S1</name>
    <dbReference type="NCBI Taxonomy" id="2991925"/>
    <lineage>
        <taxon>Bacteria</taxon>
        <taxon>Bacillati</taxon>
        <taxon>Cyanobacteriota</taxon>
        <taxon>Cyanophyceae</taxon>
        <taxon>Nodosilineales</taxon>
        <taxon>Nodosilineaceae</taxon>
        <taxon>Almyronema</taxon>
        <taxon>Almyronema epifaneia</taxon>
    </lineage>
</organism>
<dbReference type="Proteomes" id="UP001600165">
    <property type="component" value="Unassembled WGS sequence"/>
</dbReference>
<evidence type="ECO:0000313" key="2">
    <source>
        <dbReference type="Proteomes" id="UP001600165"/>
    </source>
</evidence>
<proteinExistence type="predicted"/>
<protein>
    <submittedName>
        <fullName evidence="1">Uncharacterized protein</fullName>
    </submittedName>
</protein>
<sequence length="143" mass="16092">MGFLDYFRTRSPQNTQGDLFKPPEEAEIIIDNRDPTQIAAYHRLHDLIRERGGQPRTHRAVNALAIQQILSEDPGSLYNALGIPQGKRNRLPAEAKEALMVGNVATFYEIAADQGIQGHRAIIQASDRGYRKVKGIFPWNRGE</sequence>
<reference evidence="1 2" key="1">
    <citation type="submission" date="2024-10" db="EMBL/GenBank/DDBJ databases">
        <authorList>
            <person name="Ratan Roy A."/>
            <person name="Morales Sandoval P.H."/>
            <person name="De Los Santos Villalobos S."/>
            <person name="Chakraborty S."/>
            <person name="Mukherjee J."/>
        </authorList>
    </citation>
    <scope>NUCLEOTIDE SEQUENCE [LARGE SCALE GENOMIC DNA]</scope>
    <source>
        <strain evidence="1 2">S1</strain>
    </source>
</reference>
<gene>
    <name evidence="1" type="ORF">ACFVKH_19785</name>
</gene>